<evidence type="ECO:0000313" key="5">
    <source>
        <dbReference type="EMBL" id="CRH05302.1"/>
    </source>
</evidence>
<comment type="subcellular location">
    <subcellularLocation>
        <location evidence="1">Cell envelope</location>
    </subcellularLocation>
</comment>
<dbReference type="InterPro" id="IPR028082">
    <property type="entry name" value="Peripla_BP_I"/>
</dbReference>
<evidence type="ECO:0000259" key="4">
    <source>
        <dbReference type="Pfam" id="PF13407"/>
    </source>
</evidence>
<dbReference type="PANTHER" id="PTHR46847:SF1">
    <property type="entry name" value="D-ALLOSE-BINDING PERIPLASMIC PROTEIN-RELATED"/>
    <property type="match status" value="1"/>
</dbReference>
<reference evidence="5" key="1">
    <citation type="submission" date="2015-04" db="EMBL/GenBank/DDBJ databases">
        <authorList>
            <person name="Syromyatnikov M.Y."/>
            <person name="Popov V.N."/>
        </authorList>
    </citation>
    <scope>NUCLEOTIDE SEQUENCE</scope>
    <source>
        <strain evidence="5">MO-1</strain>
    </source>
</reference>
<dbReference type="AlphaFoldDB" id="A0A1S7LEB6"/>
<dbReference type="InterPro" id="IPR025997">
    <property type="entry name" value="SBP_2_dom"/>
</dbReference>
<dbReference type="GO" id="GO:0030246">
    <property type="term" value="F:carbohydrate binding"/>
    <property type="evidence" value="ECO:0007669"/>
    <property type="project" value="UniProtKB-ARBA"/>
</dbReference>
<proteinExistence type="inferred from homology"/>
<accession>A0A1S7LEB6</accession>
<keyword evidence="3" id="KW-0732">Signal</keyword>
<gene>
    <name evidence="5" type="ORF">MAGMO_1108</name>
</gene>
<dbReference type="GO" id="GO:0030313">
    <property type="term" value="C:cell envelope"/>
    <property type="evidence" value="ECO:0007669"/>
    <property type="project" value="UniProtKB-SubCell"/>
</dbReference>
<dbReference type="PANTHER" id="PTHR46847">
    <property type="entry name" value="D-ALLOSE-BINDING PERIPLASMIC PROTEIN-RELATED"/>
    <property type="match status" value="1"/>
</dbReference>
<name>A0A1S7LEB6_MAGMO</name>
<evidence type="ECO:0000256" key="2">
    <source>
        <dbReference type="ARBA" id="ARBA00007639"/>
    </source>
</evidence>
<protein>
    <submittedName>
        <fullName evidence="5">Putative Periplasmic binding protein/LacI transcriptional regulator. D-ribose-binding protein</fullName>
    </submittedName>
</protein>
<sequence>MAIRCFPLRALLMPLATLLLLVTLLLTPLSTLQAADHMRVGVLLPTLSNPFWQNYTAFIQEIAKQLEIEVEVVDFHTDERKQLVEIKKMINKRLDGLIITPQTVQIGPALITLAQKAKIPLVVTDRWPGIDPRNYSWDGYVGFIGPDDVDTGYRIAKTLIQQQGRKRLIALNGVRGASVAEGRYQGLKQALQEHPDVRLLDAVWVGETKEKGQQAMRALLPQYEQHIDGVWCYNDALALGALAELKQPGTVARQHAMDVVGMDLIPGALEKITQGEMLASFGGHWMQGGFGLIMLYDYLHSYQPNPDYKVVKLKLLKVTKQNVKQFKQQFIDAPPRFSARSASMALNPEATGKYFFEIELK</sequence>
<evidence type="ECO:0000256" key="3">
    <source>
        <dbReference type="ARBA" id="ARBA00022729"/>
    </source>
</evidence>
<feature type="domain" description="Periplasmic binding protein" evidence="4">
    <location>
        <begin position="40"/>
        <end position="281"/>
    </location>
</feature>
<dbReference type="CDD" id="cd06324">
    <property type="entry name" value="PBP1_ABC_sugar_binding-like"/>
    <property type="match status" value="1"/>
</dbReference>
<comment type="similarity">
    <text evidence="2">Belongs to the bacterial solute-binding protein 2 family.</text>
</comment>
<dbReference type="Pfam" id="PF13407">
    <property type="entry name" value="Peripla_BP_4"/>
    <property type="match status" value="1"/>
</dbReference>
<dbReference type="EMBL" id="LO017727">
    <property type="protein sequence ID" value="CRH05302.1"/>
    <property type="molecule type" value="Genomic_DNA"/>
</dbReference>
<dbReference type="SUPFAM" id="SSF53822">
    <property type="entry name" value="Periplasmic binding protein-like I"/>
    <property type="match status" value="1"/>
</dbReference>
<evidence type="ECO:0000256" key="1">
    <source>
        <dbReference type="ARBA" id="ARBA00004196"/>
    </source>
</evidence>
<dbReference type="Gene3D" id="3.40.50.2300">
    <property type="match status" value="2"/>
</dbReference>
<organism evidence="5">
    <name type="scientific">Magnetococcus massalia (strain MO-1)</name>
    <dbReference type="NCBI Taxonomy" id="451514"/>
    <lineage>
        <taxon>Bacteria</taxon>
        <taxon>Pseudomonadati</taxon>
        <taxon>Pseudomonadota</taxon>
        <taxon>Magnetococcia</taxon>
        <taxon>Magnetococcales</taxon>
        <taxon>Magnetococcaceae</taxon>
        <taxon>Magnetococcus</taxon>
    </lineage>
</organism>